<dbReference type="AlphaFoldDB" id="A0ABD5H5Q2"/>
<evidence type="ECO:0000256" key="1">
    <source>
        <dbReference type="SAM" id="MobiDB-lite"/>
    </source>
</evidence>
<dbReference type="EMBL" id="JAWPAZ010000007">
    <property type="protein sequence ID" value="MDW2635882.1"/>
    <property type="molecule type" value="Genomic_DNA"/>
</dbReference>
<protein>
    <recommendedName>
        <fullName evidence="4">DNA transfer protein</fullName>
    </recommendedName>
</protein>
<feature type="region of interest" description="Disordered" evidence="1">
    <location>
        <begin position="33"/>
        <end position="71"/>
    </location>
</feature>
<reference evidence="2 3" key="1">
    <citation type="submission" date="2023-10" db="EMBL/GenBank/DDBJ databases">
        <title>Fecal carriage and genetic characteristics of carbapenem-resistant Enterobacterales among healthy adults from four provinces of China.</title>
        <authorList>
            <person name="Li Y."/>
            <person name="Zhang R."/>
        </authorList>
    </citation>
    <scope>NUCLEOTIDE SEQUENCE [LARGE SCALE GENOMIC DNA]</scope>
    <source>
        <strain evidence="2 3">HN-71</strain>
    </source>
</reference>
<comment type="caution">
    <text evidence="2">The sequence shown here is derived from an EMBL/GenBank/DDBJ whole genome shotgun (WGS) entry which is preliminary data.</text>
</comment>
<name>A0ABD5H5Q2_9ENTR</name>
<sequence>MMEVTANGKTFTFPEGTSTEDIGSAIDEYFAGQSATAEQAGQDTQAVDQQVRSNSQQSKPMHPQGQGFFSDLGNSAVDVGKGIAQAGVGVLNIPAEMADAVSSAGVWALNKMGIGDGTYQPAPRITMPDSMKPKTVGGQITGEVLPYLLPTGLESAAVKGAGLAERVGTKAAQMLAENVPGALAQSSGEGQQGDLAKNLAIGTAGSGVAHAASAVAGKVAGPIVKSAREWLSPTQKVASDADAAMHAGVNATSDAAQEQSAQAVGRAADRADYASLGGEIKPQESILKAAKDLDMEEALLPSHYSQSQTYRAVEQGLKSVPASQLRAKEYETINQLAQKADDMIGLAGGTTNKVGLSEKFKAESQKAIDDLGTRSDAIYNEIGSSIPKSTKMSASNTLSMLQAKAKEVGGVENLSTAEKKVLNALQEKKEYLPDAFMNRSWQTTRQPVYGQVDNVRKQIGAAIGKNQGPFKDQTTAELKQLYSAITSDQEKVAQQFGMGDKWGVAKGLVSQRKQLEDHMVTALGKDLSGTFTNKLSPAIQNLRKGNVQAFDKLIEATPQHMRQEVVASALNDVFTLGSRKEKQLSIPGFVDWYEGARKSGALNRVMQYLPKESRRNLSNIYKVSSGIRRANEEAISTGRLGTLIKAIDSKNGVLAHLHGATEKGAAVAGGSLGAMVGGPVGAAIGGALGGAAANVAGRAMTRPARSIAADALLADPAFQNALIKANSKNQSTVSRTVENLPSWKRFAGHLSSDEVRQIGRAGAIGWLNGQAEE</sequence>
<dbReference type="Proteomes" id="UP001269984">
    <property type="component" value="Unassembled WGS sequence"/>
</dbReference>
<evidence type="ECO:0000313" key="2">
    <source>
        <dbReference type="EMBL" id="MDW2635882.1"/>
    </source>
</evidence>
<proteinExistence type="predicted"/>
<evidence type="ECO:0008006" key="4">
    <source>
        <dbReference type="Google" id="ProtNLM"/>
    </source>
</evidence>
<gene>
    <name evidence="2" type="ORF">RYZ90_18715</name>
</gene>
<accession>A0ABD5H5Q2</accession>
<evidence type="ECO:0000313" key="3">
    <source>
        <dbReference type="Proteomes" id="UP001269984"/>
    </source>
</evidence>
<organism evidence="2 3">
    <name type="scientific">Citrobacter portucalensis</name>
    <dbReference type="NCBI Taxonomy" id="1639133"/>
    <lineage>
        <taxon>Bacteria</taxon>
        <taxon>Pseudomonadati</taxon>
        <taxon>Pseudomonadota</taxon>
        <taxon>Gammaproteobacteria</taxon>
        <taxon>Enterobacterales</taxon>
        <taxon>Enterobacteriaceae</taxon>
        <taxon>Citrobacter</taxon>
        <taxon>Citrobacter freundii complex</taxon>
    </lineage>
</organism>
<feature type="compositionally biased region" description="Polar residues" evidence="1">
    <location>
        <begin position="33"/>
        <end position="59"/>
    </location>
</feature>